<sequence length="106" mass="10604">MRLAGLLGMAVALSGCAVANDVADQLARDRAKSVVNSVVARNLPGVDAAPVTDCVIDAASASEIISIAGDSVTGVTETTASKVLDIAQRPQAVECIASVAISGLLR</sequence>
<dbReference type="Proteomes" id="UP000192330">
    <property type="component" value="Unassembled WGS sequence"/>
</dbReference>
<evidence type="ECO:0000256" key="1">
    <source>
        <dbReference type="SAM" id="SignalP"/>
    </source>
</evidence>
<organism evidence="2 3">
    <name type="scientific">Primorskyibacter flagellatus</name>
    <dbReference type="NCBI Taxonomy" id="1387277"/>
    <lineage>
        <taxon>Bacteria</taxon>
        <taxon>Pseudomonadati</taxon>
        <taxon>Pseudomonadota</taxon>
        <taxon>Alphaproteobacteria</taxon>
        <taxon>Rhodobacterales</taxon>
        <taxon>Roseobacteraceae</taxon>
        <taxon>Primorskyibacter</taxon>
    </lineage>
</organism>
<dbReference type="EMBL" id="FWYD01000003">
    <property type="protein sequence ID" value="SMC63258.1"/>
    <property type="molecule type" value="Genomic_DNA"/>
</dbReference>
<keyword evidence="3" id="KW-1185">Reference proteome</keyword>
<evidence type="ECO:0000313" key="2">
    <source>
        <dbReference type="EMBL" id="SMC63258.1"/>
    </source>
</evidence>
<dbReference type="STRING" id="1387277.SAMN06295998_103225"/>
<name>A0A1W2AST1_9RHOB</name>
<evidence type="ECO:0008006" key="4">
    <source>
        <dbReference type="Google" id="ProtNLM"/>
    </source>
</evidence>
<reference evidence="2 3" key="1">
    <citation type="submission" date="2017-04" db="EMBL/GenBank/DDBJ databases">
        <authorList>
            <person name="Afonso C.L."/>
            <person name="Miller P.J."/>
            <person name="Scott M.A."/>
            <person name="Spackman E."/>
            <person name="Goraichik I."/>
            <person name="Dimitrov K.M."/>
            <person name="Suarez D.L."/>
            <person name="Swayne D.E."/>
        </authorList>
    </citation>
    <scope>NUCLEOTIDE SEQUENCE [LARGE SCALE GENOMIC DNA]</scope>
    <source>
        <strain evidence="2 3">CGMCC 1.12644</strain>
    </source>
</reference>
<proteinExistence type="predicted"/>
<feature type="chain" id="PRO_5012958359" description="Succinate dehydrogenase" evidence="1">
    <location>
        <begin position="20"/>
        <end position="106"/>
    </location>
</feature>
<feature type="signal peptide" evidence="1">
    <location>
        <begin position="1"/>
        <end position="19"/>
    </location>
</feature>
<gene>
    <name evidence="2" type="ORF">SAMN06295998_103225</name>
</gene>
<dbReference type="PROSITE" id="PS51257">
    <property type="entry name" value="PROKAR_LIPOPROTEIN"/>
    <property type="match status" value="1"/>
</dbReference>
<keyword evidence="1" id="KW-0732">Signal</keyword>
<dbReference type="AlphaFoldDB" id="A0A1W2AST1"/>
<dbReference type="RefSeq" id="WP_084351630.1">
    <property type="nucleotide sequence ID" value="NZ_FWYD01000003.1"/>
</dbReference>
<protein>
    <recommendedName>
        <fullName evidence="4">Succinate dehydrogenase</fullName>
    </recommendedName>
</protein>
<accession>A0A1W2AST1</accession>
<dbReference type="OrthoDB" id="7867642at2"/>
<evidence type="ECO:0000313" key="3">
    <source>
        <dbReference type="Proteomes" id="UP000192330"/>
    </source>
</evidence>